<dbReference type="GO" id="GO:0015031">
    <property type="term" value="P:protein transport"/>
    <property type="evidence" value="ECO:0007669"/>
    <property type="project" value="UniProtKB-KW"/>
</dbReference>
<feature type="domain" description="NTF2" evidence="6">
    <location>
        <begin position="17"/>
        <end position="136"/>
    </location>
</feature>
<dbReference type="Gene3D" id="3.10.450.50">
    <property type="match status" value="1"/>
</dbReference>
<comment type="function">
    <text evidence="5">Has a role in nuclear-cytoplasmic transport of proteins and mRNAs.</text>
</comment>
<dbReference type="OrthoDB" id="25408at2759"/>
<dbReference type="PANTHER" id="PTHR12612">
    <property type="entry name" value="NUCLEAR TRANSPORT FACTOR 2"/>
    <property type="match status" value="1"/>
</dbReference>
<keyword evidence="7" id="KW-1185">Reference proteome</keyword>
<reference evidence="8" key="1">
    <citation type="submission" date="2025-08" db="UniProtKB">
        <authorList>
            <consortium name="RefSeq"/>
        </authorList>
    </citation>
    <scope>IDENTIFICATION</scope>
</reference>
<comment type="subcellular location">
    <subcellularLocation>
        <location evidence="5">Cytoplasm</location>
    </subcellularLocation>
    <subcellularLocation>
        <location evidence="5">Nucleus</location>
    </subcellularLocation>
</comment>
<dbReference type="GO" id="GO:0006913">
    <property type="term" value="P:nucleocytoplasmic transport"/>
    <property type="evidence" value="ECO:0007669"/>
    <property type="project" value="UniProtKB-UniRule"/>
</dbReference>
<organism evidence="7 8">
    <name type="scientific">Octodon degus</name>
    <name type="common">Degu</name>
    <name type="synonym">Sciurus degus</name>
    <dbReference type="NCBI Taxonomy" id="10160"/>
    <lineage>
        <taxon>Eukaryota</taxon>
        <taxon>Metazoa</taxon>
        <taxon>Chordata</taxon>
        <taxon>Craniata</taxon>
        <taxon>Vertebrata</taxon>
        <taxon>Euteleostomi</taxon>
        <taxon>Mammalia</taxon>
        <taxon>Eutheria</taxon>
        <taxon>Euarchontoglires</taxon>
        <taxon>Glires</taxon>
        <taxon>Rodentia</taxon>
        <taxon>Hystricomorpha</taxon>
        <taxon>Octodontidae</taxon>
        <taxon>Octodon</taxon>
    </lineage>
</organism>
<dbReference type="GeneID" id="101560126"/>
<gene>
    <name evidence="8" type="primary">Nxt2</name>
</gene>
<dbReference type="GO" id="GO:0042272">
    <property type="term" value="C:nuclear RNA export factor complex"/>
    <property type="evidence" value="ECO:0007669"/>
    <property type="project" value="Ensembl"/>
</dbReference>
<keyword evidence="3 5" id="KW-0653">Protein transport</keyword>
<evidence type="ECO:0000256" key="4">
    <source>
        <dbReference type="ARBA" id="ARBA00023242"/>
    </source>
</evidence>
<dbReference type="InParanoid" id="A0A6P3FHZ8"/>
<keyword evidence="4 5" id="KW-0539">Nucleus</keyword>
<evidence type="ECO:0000256" key="3">
    <source>
        <dbReference type="ARBA" id="ARBA00022927"/>
    </source>
</evidence>
<dbReference type="GO" id="GO:0005829">
    <property type="term" value="C:cytosol"/>
    <property type="evidence" value="ECO:0007669"/>
    <property type="project" value="Ensembl"/>
</dbReference>
<evidence type="ECO:0000256" key="1">
    <source>
        <dbReference type="ARBA" id="ARBA00022448"/>
    </source>
</evidence>
<keyword evidence="5" id="KW-0963">Cytoplasm</keyword>
<dbReference type="RefSeq" id="XP_004640102.1">
    <property type="nucleotide sequence ID" value="XM_004640045.2"/>
</dbReference>
<dbReference type="FunFam" id="3.10.450.50:FF:000006">
    <property type="entry name" value="NTF2-related export protein 2 isoform 1"/>
    <property type="match status" value="1"/>
</dbReference>
<evidence type="ECO:0000313" key="7">
    <source>
        <dbReference type="Proteomes" id="UP000515203"/>
    </source>
</evidence>
<dbReference type="FunCoup" id="A0A6P3FHZ8">
    <property type="interactions" value="3654"/>
</dbReference>
<keyword evidence="1 5" id="KW-0813">Transport</keyword>
<dbReference type="GO" id="GO:0051028">
    <property type="term" value="P:mRNA transport"/>
    <property type="evidence" value="ECO:0007669"/>
    <property type="project" value="UniProtKB-UniRule"/>
</dbReference>
<dbReference type="CTD" id="55916"/>
<dbReference type="InterPro" id="IPR045875">
    <property type="entry name" value="NTF2"/>
</dbReference>
<dbReference type="InterPro" id="IPR032710">
    <property type="entry name" value="NTF2-like_dom_sf"/>
</dbReference>
<dbReference type="InterPro" id="IPR018222">
    <property type="entry name" value="Nuclear_transport_factor_2_euk"/>
</dbReference>
<dbReference type="AlphaFoldDB" id="A0A6P3FHZ8"/>
<keyword evidence="2" id="KW-0509">mRNA transport</keyword>
<dbReference type="PROSITE" id="PS50177">
    <property type="entry name" value="NTF2_DOMAIN"/>
    <property type="match status" value="1"/>
</dbReference>
<accession>A0A6P3FHZ8</accession>
<dbReference type="GO" id="GO:0005654">
    <property type="term" value="C:nucleoplasm"/>
    <property type="evidence" value="ECO:0007669"/>
    <property type="project" value="Ensembl"/>
</dbReference>
<dbReference type="Proteomes" id="UP000515203">
    <property type="component" value="Unplaced"/>
</dbReference>
<protein>
    <recommendedName>
        <fullName evidence="5">NTF2-related export protein</fullName>
    </recommendedName>
</protein>
<dbReference type="SUPFAM" id="SSF54427">
    <property type="entry name" value="NTF2-like"/>
    <property type="match status" value="1"/>
</dbReference>
<evidence type="ECO:0000313" key="8">
    <source>
        <dbReference type="RefSeq" id="XP_004640102.1"/>
    </source>
</evidence>
<dbReference type="OMA" id="HFTRLYY"/>
<name>A0A6P3FHZ8_OCTDE</name>
<evidence type="ECO:0000259" key="6">
    <source>
        <dbReference type="PROSITE" id="PS50177"/>
    </source>
</evidence>
<dbReference type="InterPro" id="IPR002075">
    <property type="entry name" value="NTF2_dom"/>
</dbReference>
<dbReference type="CDD" id="cd00780">
    <property type="entry name" value="NTF2"/>
    <property type="match status" value="1"/>
</dbReference>
<dbReference type="Pfam" id="PF02136">
    <property type="entry name" value="NTF2"/>
    <property type="match status" value="1"/>
</dbReference>
<proteinExistence type="predicted"/>
<sequence length="142" mass="16395">MAMAVDFKTYADQACKAAEEFVNIYYETMDKRRRALIRLYLDKATLVWNGNVVTGRDDLNNFFEMLPSSEFQVNMLDCQPVHEQATPSQNTVLVVTSGTVKFDGNRQHYFNQNFLLTAQATPTSTVWKIASDCFRFQDWDNN</sequence>
<evidence type="ECO:0000256" key="5">
    <source>
        <dbReference type="RuleBase" id="RU369002"/>
    </source>
</evidence>
<dbReference type="GO" id="GO:0048471">
    <property type="term" value="C:perinuclear region of cytoplasm"/>
    <property type="evidence" value="ECO:0007669"/>
    <property type="project" value="Ensembl"/>
</dbReference>
<evidence type="ECO:0000256" key="2">
    <source>
        <dbReference type="ARBA" id="ARBA00022816"/>
    </source>
</evidence>